<dbReference type="PANTHER" id="PTHR30273:SF2">
    <property type="entry name" value="PROTEIN FECR"/>
    <property type="match status" value="1"/>
</dbReference>
<protein>
    <recommendedName>
        <fullName evidence="4">Transcriptional regulator</fullName>
    </recommendedName>
</protein>
<keyword evidence="1" id="KW-1133">Transmembrane helix</keyword>
<evidence type="ECO:0000256" key="1">
    <source>
        <dbReference type="SAM" id="Phobius"/>
    </source>
</evidence>
<keyword evidence="1" id="KW-0472">Membrane</keyword>
<evidence type="ECO:0000313" key="3">
    <source>
        <dbReference type="Proteomes" id="UP000186868"/>
    </source>
</evidence>
<keyword evidence="3" id="KW-1185">Reference proteome</keyword>
<dbReference type="STRING" id="1921803.NIES593_11135"/>
<gene>
    <name evidence="2" type="ORF">NIES593_11135</name>
</gene>
<name>A0A1U7HHH6_9CYAN</name>
<organism evidence="2 3">
    <name type="scientific">Hydrococcus rivularis NIES-593</name>
    <dbReference type="NCBI Taxonomy" id="1921803"/>
    <lineage>
        <taxon>Bacteria</taxon>
        <taxon>Bacillati</taxon>
        <taxon>Cyanobacteriota</taxon>
        <taxon>Cyanophyceae</taxon>
        <taxon>Pleurocapsales</taxon>
        <taxon>Hydrococcaceae</taxon>
        <taxon>Hydrococcus</taxon>
    </lineage>
</organism>
<keyword evidence="1" id="KW-0812">Transmembrane</keyword>
<dbReference type="PANTHER" id="PTHR30273">
    <property type="entry name" value="PERIPLASMIC SIGNAL SENSOR AND SIGMA FACTOR ACTIVATOR FECR-RELATED"/>
    <property type="match status" value="1"/>
</dbReference>
<dbReference type="InterPro" id="IPR012373">
    <property type="entry name" value="Ferrdict_sens_TM"/>
</dbReference>
<reference evidence="2 3" key="1">
    <citation type="submission" date="2016-11" db="EMBL/GenBank/DDBJ databases">
        <title>Draft Genome Sequences of Nine Cyanobacterial Strains from Diverse Habitats.</title>
        <authorList>
            <person name="Zhu T."/>
            <person name="Hou S."/>
            <person name="Lu X."/>
            <person name="Hess W.R."/>
        </authorList>
    </citation>
    <scope>NUCLEOTIDE SEQUENCE [LARGE SCALE GENOMIC DNA]</scope>
    <source>
        <strain evidence="2 3">NIES-593</strain>
    </source>
</reference>
<dbReference type="EMBL" id="MRCB01000011">
    <property type="protein sequence ID" value="OKH23011.1"/>
    <property type="molecule type" value="Genomic_DNA"/>
</dbReference>
<dbReference type="OrthoDB" id="463972at2"/>
<dbReference type="AlphaFoldDB" id="A0A1U7HHH6"/>
<comment type="caution">
    <text evidence="2">The sequence shown here is derived from an EMBL/GenBank/DDBJ whole genome shotgun (WGS) entry which is preliminary data.</text>
</comment>
<evidence type="ECO:0008006" key="4">
    <source>
        <dbReference type="Google" id="ProtNLM"/>
    </source>
</evidence>
<accession>A0A1U7HHH6</accession>
<sequence length="175" mass="19496">MESSFEERENDMQLACESSVADERYARFELLSAYLDGEVTAAERKQVQKWLDTDPQIQKLYTQLLRLHQGIDSIPIQPATPSALELSEQVFQRVDRQQRGKRLIFIGGAAIVAVVVGAINLLFGHDSPIHRVADAPQAPLELDSEQLTIALNHPIVEIPSAALLPSEQLNESNKK</sequence>
<proteinExistence type="predicted"/>
<feature type="transmembrane region" description="Helical" evidence="1">
    <location>
        <begin position="103"/>
        <end position="123"/>
    </location>
</feature>
<evidence type="ECO:0000313" key="2">
    <source>
        <dbReference type="EMBL" id="OKH23011.1"/>
    </source>
</evidence>
<dbReference type="GO" id="GO:0016989">
    <property type="term" value="F:sigma factor antagonist activity"/>
    <property type="evidence" value="ECO:0007669"/>
    <property type="project" value="TreeGrafter"/>
</dbReference>
<dbReference type="RefSeq" id="WP_073599643.1">
    <property type="nucleotide sequence ID" value="NZ_MRCB01000011.1"/>
</dbReference>
<dbReference type="Proteomes" id="UP000186868">
    <property type="component" value="Unassembled WGS sequence"/>
</dbReference>